<evidence type="ECO:0000313" key="2">
    <source>
        <dbReference type="Proteomes" id="UP001590951"/>
    </source>
</evidence>
<dbReference type="Proteomes" id="UP001590951">
    <property type="component" value="Unassembled WGS sequence"/>
</dbReference>
<proteinExistence type="predicted"/>
<evidence type="ECO:0000313" key="1">
    <source>
        <dbReference type="EMBL" id="KAL2044573.1"/>
    </source>
</evidence>
<sequence length="172" mass="18895">MLYSPASFLVFNPVQLPKWFRHLGKPLRNRSYLPSETVSSGSHIRISSSNSCLSLLVTQADKFSSFTLNDANNSLSTGFYSPNLSSSLPISHLIPHSSSASSFLVACIEPVSSRQATEHAQNMVTEQRTLPAAVNDEVGELTFVKIPAETFLLRIQRRHKIHLVATGLEEAA</sequence>
<gene>
    <name evidence="1" type="ORF">ABVK25_012368</name>
</gene>
<protein>
    <submittedName>
        <fullName evidence="1">Uncharacterized protein</fullName>
    </submittedName>
</protein>
<organism evidence="1 2">
    <name type="scientific">Lepraria finkii</name>
    <dbReference type="NCBI Taxonomy" id="1340010"/>
    <lineage>
        <taxon>Eukaryota</taxon>
        <taxon>Fungi</taxon>
        <taxon>Dikarya</taxon>
        <taxon>Ascomycota</taxon>
        <taxon>Pezizomycotina</taxon>
        <taxon>Lecanoromycetes</taxon>
        <taxon>OSLEUM clade</taxon>
        <taxon>Lecanoromycetidae</taxon>
        <taxon>Lecanorales</taxon>
        <taxon>Lecanorineae</taxon>
        <taxon>Stereocaulaceae</taxon>
        <taxon>Lepraria</taxon>
    </lineage>
</organism>
<name>A0ABR4AMA7_9LECA</name>
<dbReference type="EMBL" id="JBHFEH010000195">
    <property type="protein sequence ID" value="KAL2044573.1"/>
    <property type="molecule type" value="Genomic_DNA"/>
</dbReference>
<reference evidence="1 2" key="1">
    <citation type="submission" date="2024-09" db="EMBL/GenBank/DDBJ databases">
        <title>Rethinking Asexuality: The Enigmatic Case of Functional Sexual Genes in Lepraria (Stereocaulaceae).</title>
        <authorList>
            <person name="Doellman M."/>
            <person name="Sun Y."/>
            <person name="Barcenas-Pena A."/>
            <person name="Lumbsch H.T."/>
            <person name="Grewe F."/>
        </authorList>
    </citation>
    <scope>NUCLEOTIDE SEQUENCE [LARGE SCALE GENOMIC DNA]</scope>
    <source>
        <strain evidence="1 2">Grewe 0041</strain>
    </source>
</reference>
<comment type="caution">
    <text evidence="1">The sequence shown here is derived from an EMBL/GenBank/DDBJ whole genome shotgun (WGS) entry which is preliminary data.</text>
</comment>
<accession>A0ABR4AMA7</accession>
<keyword evidence="2" id="KW-1185">Reference proteome</keyword>